<proteinExistence type="inferred from homology"/>
<dbReference type="Proteomes" id="UP001595967">
    <property type="component" value="Unassembled WGS sequence"/>
</dbReference>
<sequence length="220" mass="24459">MDVSQALRQRRSVRAFTPQVPGAALVQQLMEDAALAASGGNMQPWRVAALAGAPLQALLAEVARTPAQEDAALLSYPPDLWEPYRMRRFANGEDLYRTLGIPREDKPARLRQLAKNAELFGAPVGVFVFIDARMGYPQWMDVGIYLQSFMLRAVEEGLATCAQGFWRRYSPLVQQHLGMPQDYRLACGLALGYEDVSAPINTLRTSREPFAEWGGLQGFE</sequence>
<protein>
    <submittedName>
        <fullName evidence="7">Nitroreductase</fullName>
    </submittedName>
</protein>
<evidence type="ECO:0000313" key="7">
    <source>
        <dbReference type="EMBL" id="MFC4620725.1"/>
    </source>
</evidence>
<evidence type="ECO:0000259" key="6">
    <source>
        <dbReference type="Pfam" id="PF00881"/>
    </source>
</evidence>
<evidence type="ECO:0000256" key="3">
    <source>
        <dbReference type="ARBA" id="ARBA00022630"/>
    </source>
</evidence>
<feature type="domain" description="Nitroreductase" evidence="6">
    <location>
        <begin position="7"/>
        <end position="193"/>
    </location>
</feature>
<organism evidence="7 8">
    <name type="scientific">Comamonas nitrativorans</name>
    <dbReference type="NCBI Taxonomy" id="108437"/>
    <lineage>
        <taxon>Bacteria</taxon>
        <taxon>Pseudomonadati</taxon>
        <taxon>Pseudomonadota</taxon>
        <taxon>Betaproteobacteria</taxon>
        <taxon>Burkholderiales</taxon>
        <taxon>Comamonadaceae</taxon>
        <taxon>Comamonas</taxon>
    </lineage>
</organism>
<reference evidence="8" key="1">
    <citation type="journal article" date="2019" name="Int. J. Syst. Evol. Microbiol.">
        <title>The Global Catalogue of Microorganisms (GCM) 10K type strain sequencing project: providing services to taxonomists for standard genome sequencing and annotation.</title>
        <authorList>
            <consortium name="The Broad Institute Genomics Platform"/>
            <consortium name="The Broad Institute Genome Sequencing Center for Infectious Disease"/>
            <person name="Wu L."/>
            <person name="Ma J."/>
        </authorList>
    </citation>
    <scope>NUCLEOTIDE SEQUENCE [LARGE SCALE GENOMIC DNA]</scope>
    <source>
        <strain evidence="8">JCM 11650</strain>
    </source>
</reference>
<dbReference type="PANTHER" id="PTHR43673:SF2">
    <property type="entry name" value="NITROREDUCTASE"/>
    <property type="match status" value="1"/>
</dbReference>
<keyword evidence="5" id="KW-0560">Oxidoreductase</keyword>
<comment type="cofactor">
    <cofactor evidence="1">
        <name>FMN</name>
        <dbReference type="ChEBI" id="CHEBI:58210"/>
    </cofactor>
</comment>
<accession>A0ABV9GVI3</accession>
<dbReference type="InterPro" id="IPR000415">
    <property type="entry name" value="Nitroreductase-like"/>
</dbReference>
<keyword evidence="4" id="KW-0288">FMN</keyword>
<evidence type="ECO:0000256" key="5">
    <source>
        <dbReference type="ARBA" id="ARBA00023002"/>
    </source>
</evidence>
<evidence type="ECO:0000256" key="1">
    <source>
        <dbReference type="ARBA" id="ARBA00001917"/>
    </source>
</evidence>
<dbReference type="Gene3D" id="3.40.109.10">
    <property type="entry name" value="NADH Oxidase"/>
    <property type="match status" value="1"/>
</dbReference>
<name>A0ABV9GVI3_9BURK</name>
<dbReference type="SUPFAM" id="SSF55469">
    <property type="entry name" value="FMN-dependent nitroreductase-like"/>
    <property type="match status" value="1"/>
</dbReference>
<evidence type="ECO:0000256" key="4">
    <source>
        <dbReference type="ARBA" id="ARBA00022643"/>
    </source>
</evidence>
<dbReference type="PANTHER" id="PTHR43673">
    <property type="entry name" value="NAD(P)H NITROREDUCTASE YDGI-RELATED"/>
    <property type="match status" value="1"/>
</dbReference>
<keyword evidence="8" id="KW-1185">Reference proteome</keyword>
<comment type="caution">
    <text evidence="7">The sequence shown here is derived from an EMBL/GenBank/DDBJ whole genome shotgun (WGS) entry which is preliminary data.</text>
</comment>
<gene>
    <name evidence="7" type="ORF">ACFO3A_00645</name>
</gene>
<evidence type="ECO:0000256" key="2">
    <source>
        <dbReference type="ARBA" id="ARBA00007118"/>
    </source>
</evidence>
<dbReference type="RefSeq" id="WP_377723035.1">
    <property type="nucleotide sequence ID" value="NZ_JBHSEW010000001.1"/>
</dbReference>
<dbReference type="Pfam" id="PF00881">
    <property type="entry name" value="Nitroreductase"/>
    <property type="match status" value="1"/>
</dbReference>
<dbReference type="EMBL" id="JBHSEW010000001">
    <property type="protein sequence ID" value="MFC4620725.1"/>
    <property type="molecule type" value="Genomic_DNA"/>
</dbReference>
<dbReference type="CDD" id="cd02136">
    <property type="entry name" value="PnbA_NfnB-like"/>
    <property type="match status" value="1"/>
</dbReference>
<comment type="similarity">
    <text evidence="2">Belongs to the nitroreductase family.</text>
</comment>
<dbReference type="InterPro" id="IPR029479">
    <property type="entry name" value="Nitroreductase"/>
</dbReference>
<keyword evidence="3" id="KW-0285">Flavoprotein</keyword>
<evidence type="ECO:0000313" key="8">
    <source>
        <dbReference type="Proteomes" id="UP001595967"/>
    </source>
</evidence>